<dbReference type="InterPro" id="IPR022641">
    <property type="entry name" value="CheR_N"/>
</dbReference>
<dbReference type="Gene3D" id="3.40.50.150">
    <property type="entry name" value="Vaccinia Virus protein VP39"/>
    <property type="match status" value="1"/>
</dbReference>
<reference evidence="8" key="1">
    <citation type="journal article" date="2019" name="Int. J. Syst. Evol. Microbiol.">
        <title>The Global Catalogue of Microorganisms (GCM) 10K type strain sequencing project: providing services to taxonomists for standard genome sequencing and annotation.</title>
        <authorList>
            <consortium name="The Broad Institute Genomics Platform"/>
            <consortium name="The Broad Institute Genome Sequencing Center for Infectious Disease"/>
            <person name="Wu L."/>
            <person name="Ma J."/>
        </authorList>
    </citation>
    <scope>NUCLEOTIDE SEQUENCE [LARGE SCALE GENOMIC DNA]</scope>
    <source>
        <strain evidence="8">KCTC 13193</strain>
    </source>
</reference>
<dbReference type="SUPFAM" id="SSF53335">
    <property type="entry name" value="S-adenosyl-L-methionine-dependent methyltransferases"/>
    <property type="match status" value="1"/>
</dbReference>
<accession>A0ABV7A4F1</accession>
<evidence type="ECO:0000256" key="2">
    <source>
        <dbReference type="ARBA" id="ARBA00012534"/>
    </source>
</evidence>
<protein>
    <recommendedName>
        <fullName evidence="2">protein-glutamate O-methyltransferase</fullName>
        <ecNumber evidence="2">2.1.1.80</ecNumber>
    </recommendedName>
</protein>
<dbReference type="PRINTS" id="PR00996">
    <property type="entry name" value="CHERMTFRASE"/>
</dbReference>
<dbReference type="SUPFAM" id="SSF47757">
    <property type="entry name" value="Chemotaxis receptor methyltransferase CheR, N-terminal domain"/>
    <property type="match status" value="1"/>
</dbReference>
<keyword evidence="3 7" id="KW-0489">Methyltransferase</keyword>
<dbReference type="InterPro" id="IPR000780">
    <property type="entry name" value="CheR_MeTrfase"/>
</dbReference>
<dbReference type="InterPro" id="IPR022642">
    <property type="entry name" value="CheR_C"/>
</dbReference>
<dbReference type="Gene3D" id="1.10.155.10">
    <property type="entry name" value="Chemotaxis receptor methyltransferase CheR, N-terminal domain"/>
    <property type="match status" value="1"/>
</dbReference>
<organism evidence="7 8">
    <name type="scientific">Virgibacillus sediminis</name>
    <dbReference type="NCBI Taxonomy" id="202260"/>
    <lineage>
        <taxon>Bacteria</taxon>
        <taxon>Bacillati</taxon>
        <taxon>Bacillota</taxon>
        <taxon>Bacilli</taxon>
        <taxon>Bacillales</taxon>
        <taxon>Bacillaceae</taxon>
        <taxon>Virgibacillus</taxon>
    </lineage>
</organism>
<keyword evidence="5" id="KW-0949">S-adenosyl-L-methionine</keyword>
<dbReference type="EMBL" id="JBHRRZ010000009">
    <property type="protein sequence ID" value="MFC2947689.1"/>
    <property type="molecule type" value="Genomic_DNA"/>
</dbReference>
<dbReference type="Pfam" id="PF01739">
    <property type="entry name" value="CheR"/>
    <property type="match status" value="1"/>
</dbReference>
<gene>
    <name evidence="7" type="ORF">ACFODW_04900</name>
</gene>
<dbReference type="RefSeq" id="WP_390303838.1">
    <property type="nucleotide sequence ID" value="NZ_JBHRRZ010000009.1"/>
</dbReference>
<evidence type="ECO:0000313" key="8">
    <source>
        <dbReference type="Proteomes" id="UP001595387"/>
    </source>
</evidence>
<keyword evidence="4" id="KW-0808">Transferase</keyword>
<evidence type="ECO:0000256" key="1">
    <source>
        <dbReference type="ARBA" id="ARBA00001541"/>
    </source>
</evidence>
<dbReference type="InterPro" id="IPR036804">
    <property type="entry name" value="CheR_N_sf"/>
</dbReference>
<dbReference type="Pfam" id="PF03705">
    <property type="entry name" value="CheR_N"/>
    <property type="match status" value="1"/>
</dbReference>
<sequence>MSDYAYFIDKIRKKTGINLSLYKEQQMKRRLEALSGRHGFQDLKSFYTGIDRDDQLLEQFLSHMTINVSEFFRNESQWKVLEKLIVSGPLQDRAKLKVWSAACSSGEEPYSLGILLSEHRDPGTFSITATDLDKSILQQAKQGIYPASALKKLEKATIQEHFQEKSPGVYQINDPIKRLINFRQSDLLKDRFQRNFDLIVCRNVMIYFNEEAKHTLLNKLSQSLAKGGVLFIGSTEQIFNPSQYGLETISSFFYQKK</sequence>
<evidence type="ECO:0000256" key="3">
    <source>
        <dbReference type="ARBA" id="ARBA00022603"/>
    </source>
</evidence>
<evidence type="ECO:0000256" key="5">
    <source>
        <dbReference type="ARBA" id="ARBA00022691"/>
    </source>
</evidence>
<feature type="domain" description="CheR-type methyltransferase" evidence="6">
    <location>
        <begin position="1"/>
        <end position="257"/>
    </location>
</feature>
<dbReference type="PROSITE" id="PS50123">
    <property type="entry name" value="CHER"/>
    <property type="match status" value="1"/>
</dbReference>
<dbReference type="InterPro" id="IPR029063">
    <property type="entry name" value="SAM-dependent_MTases_sf"/>
</dbReference>
<dbReference type="GO" id="GO:0008168">
    <property type="term" value="F:methyltransferase activity"/>
    <property type="evidence" value="ECO:0007669"/>
    <property type="project" value="UniProtKB-KW"/>
</dbReference>
<dbReference type="GO" id="GO:0032259">
    <property type="term" value="P:methylation"/>
    <property type="evidence" value="ECO:0007669"/>
    <property type="project" value="UniProtKB-KW"/>
</dbReference>
<evidence type="ECO:0000313" key="7">
    <source>
        <dbReference type="EMBL" id="MFC2947689.1"/>
    </source>
</evidence>
<dbReference type="InterPro" id="IPR050903">
    <property type="entry name" value="Bact_Chemotaxis_MeTrfase"/>
</dbReference>
<dbReference type="Proteomes" id="UP001595387">
    <property type="component" value="Unassembled WGS sequence"/>
</dbReference>
<evidence type="ECO:0000256" key="4">
    <source>
        <dbReference type="ARBA" id="ARBA00022679"/>
    </source>
</evidence>
<dbReference type="PANTHER" id="PTHR24422:SF19">
    <property type="entry name" value="CHEMOTAXIS PROTEIN METHYLTRANSFERASE"/>
    <property type="match status" value="1"/>
</dbReference>
<keyword evidence="8" id="KW-1185">Reference proteome</keyword>
<proteinExistence type="predicted"/>
<comment type="caution">
    <text evidence="7">The sequence shown here is derived from an EMBL/GenBank/DDBJ whole genome shotgun (WGS) entry which is preliminary data.</text>
</comment>
<dbReference type="SMART" id="SM00138">
    <property type="entry name" value="MeTrc"/>
    <property type="match status" value="1"/>
</dbReference>
<dbReference type="EC" id="2.1.1.80" evidence="2"/>
<evidence type="ECO:0000259" key="6">
    <source>
        <dbReference type="PROSITE" id="PS50123"/>
    </source>
</evidence>
<dbReference type="PANTHER" id="PTHR24422">
    <property type="entry name" value="CHEMOTAXIS PROTEIN METHYLTRANSFERASE"/>
    <property type="match status" value="1"/>
</dbReference>
<dbReference type="CDD" id="cd02440">
    <property type="entry name" value="AdoMet_MTases"/>
    <property type="match status" value="1"/>
</dbReference>
<name>A0ABV7A4F1_9BACI</name>
<comment type="catalytic activity">
    <reaction evidence="1">
        <text>L-glutamyl-[protein] + S-adenosyl-L-methionine = [protein]-L-glutamate 5-O-methyl ester + S-adenosyl-L-homocysteine</text>
        <dbReference type="Rhea" id="RHEA:24452"/>
        <dbReference type="Rhea" id="RHEA-COMP:10208"/>
        <dbReference type="Rhea" id="RHEA-COMP:10311"/>
        <dbReference type="ChEBI" id="CHEBI:29973"/>
        <dbReference type="ChEBI" id="CHEBI:57856"/>
        <dbReference type="ChEBI" id="CHEBI:59789"/>
        <dbReference type="ChEBI" id="CHEBI:82795"/>
        <dbReference type="EC" id="2.1.1.80"/>
    </reaction>
</comment>